<dbReference type="OrthoDB" id="417877at2759"/>
<evidence type="ECO:0000256" key="1">
    <source>
        <dbReference type="ARBA" id="ARBA00022630"/>
    </source>
</evidence>
<dbReference type="EMBL" id="ML978126">
    <property type="protein sequence ID" value="KAF2098901.1"/>
    <property type="molecule type" value="Genomic_DNA"/>
</dbReference>
<keyword evidence="6" id="KW-1185">Reference proteome</keyword>
<evidence type="ECO:0000313" key="5">
    <source>
        <dbReference type="EMBL" id="KAF2098901.1"/>
    </source>
</evidence>
<dbReference type="PRINTS" id="PR00420">
    <property type="entry name" value="RNGMNOXGNASE"/>
</dbReference>
<dbReference type="InterPro" id="IPR036188">
    <property type="entry name" value="FAD/NAD-bd_sf"/>
</dbReference>
<dbReference type="GO" id="GO:0071949">
    <property type="term" value="F:FAD binding"/>
    <property type="evidence" value="ECO:0007669"/>
    <property type="project" value="InterPro"/>
</dbReference>
<dbReference type="GO" id="GO:0044550">
    <property type="term" value="P:secondary metabolite biosynthetic process"/>
    <property type="evidence" value="ECO:0007669"/>
    <property type="project" value="TreeGrafter"/>
</dbReference>
<dbReference type="SUPFAM" id="SSF54373">
    <property type="entry name" value="FAD-linked reductases, C-terminal domain"/>
    <property type="match status" value="1"/>
</dbReference>
<evidence type="ECO:0000256" key="3">
    <source>
        <dbReference type="ARBA" id="ARBA00023002"/>
    </source>
</evidence>
<gene>
    <name evidence="5" type="ORF">NA57DRAFT_76135</name>
</gene>
<dbReference type="PANTHER" id="PTHR46720">
    <property type="entry name" value="HYDROXYLASE, PUTATIVE (AFU_ORTHOLOGUE AFUA_3G01460)-RELATED"/>
    <property type="match status" value="1"/>
</dbReference>
<reference evidence="5" key="1">
    <citation type="journal article" date="2020" name="Stud. Mycol.">
        <title>101 Dothideomycetes genomes: a test case for predicting lifestyles and emergence of pathogens.</title>
        <authorList>
            <person name="Haridas S."/>
            <person name="Albert R."/>
            <person name="Binder M."/>
            <person name="Bloem J."/>
            <person name="Labutti K."/>
            <person name="Salamov A."/>
            <person name="Andreopoulos B."/>
            <person name="Baker S."/>
            <person name="Barry K."/>
            <person name="Bills G."/>
            <person name="Bluhm B."/>
            <person name="Cannon C."/>
            <person name="Castanera R."/>
            <person name="Culley D."/>
            <person name="Daum C."/>
            <person name="Ezra D."/>
            <person name="Gonzalez J."/>
            <person name="Henrissat B."/>
            <person name="Kuo A."/>
            <person name="Liang C."/>
            <person name="Lipzen A."/>
            <person name="Lutzoni F."/>
            <person name="Magnuson J."/>
            <person name="Mondo S."/>
            <person name="Nolan M."/>
            <person name="Ohm R."/>
            <person name="Pangilinan J."/>
            <person name="Park H.-J."/>
            <person name="Ramirez L."/>
            <person name="Alfaro M."/>
            <person name="Sun H."/>
            <person name="Tritt A."/>
            <person name="Yoshinaga Y."/>
            <person name="Zwiers L.-H."/>
            <person name="Turgeon B."/>
            <person name="Goodwin S."/>
            <person name="Spatafora J."/>
            <person name="Crous P."/>
            <person name="Grigoriev I."/>
        </authorList>
    </citation>
    <scope>NUCLEOTIDE SEQUENCE</scope>
    <source>
        <strain evidence="5">CBS 133067</strain>
    </source>
</reference>
<dbReference type="Pfam" id="PF01494">
    <property type="entry name" value="FAD_binding_3"/>
    <property type="match status" value="1"/>
</dbReference>
<name>A0A9P4IBL9_9PEZI</name>
<dbReference type="PANTHER" id="PTHR46720:SF3">
    <property type="entry name" value="FAD-BINDING DOMAIN-CONTAINING PROTEIN-RELATED"/>
    <property type="match status" value="1"/>
</dbReference>
<dbReference type="GO" id="GO:0016491">
    <property type="term" value="F:oxidoreductase activity"/>
    <property type="evidence" value="ECO:0007669"/>
    <property type="project" value="UniProtKB-KW"/>
</dbReference>
<evidence type="ECO:0000256" key="2">
    <source>
        <dbReference type="ARBA" id="ARBA00022827"/>
    </source>
</evidence>
<sequence>MGAVFNGQEPLHIAIIGAGIGGLSLANGLLRQGVSYTLYEAAKCYSAVGAGVGLGPNAIHALDAIDHRLSALYNDISSGNVTPGKDHVMMDGMLLEEGFGEKRGLKPIPYGAQCYNRTSAHRKALLDILTSGIPINTVKFNYRVKSIDQKSDRVVIAFDNGEVVEASCVIGCDGVKGVTRPLVLGQKWPDLVKAKYTGRYVYRAVVPMEKAMEVLGKDCLGNEIAGDARMMMHEGAIITTFPISRGKECNMVAFKFDGRSEWPYEEWTHPVSKETMVKDFEELGVDQRMIRFLDWATPLQWSVHDHPETPIYYNHLICLLGDSAHATTPHQASGAGQCIEDAFVLSRLLGLVAAPTQLDAAFRAYDSIRRPRAQKVVQTSREAADIFTLKAPGIGADMNKIVANMNERFLWIWDHDLLADAEKAKSEFYKLTETGKQRNGSVELKSAPMANVEEVQILLAA</sequence>
<evidence type="ECO:0000313" key="6">
    <source>
        <dbReference type="Proteomes" id="UP000799772"/>
    </source>
</evidence>
<organism evidence="5 6">
    <name type="scientific">Rhizodiscina lignyota</name>
    <dbReference type="NCBI Taxonomy" id="1504668"/>
    <lineage>
        <taxon>Eukaryota</taxon>
        <taxon>Fungi</taxon>
        <taxon>Dikarya</taxon>
        <taxon>Ascomycota</taxon>
        <taxon>Pezizomycotina</taxon>
        <taxon>Dothideomycetes</taxon>
        <taxon>Pleosporomycetidae</taxon>
        <taxon>Aulographales</taxon>
        <taxon>Rhizodiscinaceae</taxon>
        <taxon>Rhizodiscina</taxon>
    </lineage>
</organism>
<dbReference type="Proteomes" id="UP000799772">
    <property type="component" value="Unassembled WGS sequence"/>
</dbReference>
<protein>
    <submittedName>
        <fullName evidence="5">FAD/NAD(P)-binding domain-containing protein</fullName>
    </submittedName>
</protein>
<evidence type="ECO:0000259" key="4">
    <source>
        <dbReference type="Pfam" id="PF01494"/>
    </source>
</evidence>
<dbReference type="InterPro" id="IPR002938">
    <property type="entry name" value="FAD-bd"/>
</dbReference>
<feature type="domain" description="FAD-binding" evidence="4">
    <location>
        <begin position="13"/>
        <end position="379"/>
    </location>
</feature>
<comment type="caution">
    <text evidence="5">The sequence shown here is derived from an EMBL/GenBank/DDBJ whole genome shotgun (WGS) entry which is preliminary data.</text>
</comment>
<dbReference type="SUPFAM" id="SSF51905">
    <property type="entry name" value="FAD/NAD(P)-binding domain"/>
    <property type="match status" value="1"/>
</dbReference>
<dbReference type="AlphaFoldDB" id="A0A9P4IBL9"/>
<dbReference type="Gene3D" id="3.50.50.60">
    <property type="entry name" value="FAD/NAD(P)-binding domain"/>
    <property type="match status" value="1"/>
</dbReference>
<keyword evidence="3" id="KW-0560">Oxidoreductase</keyword>
<accession>A0A9P4IBL9</accession>
<keyword evidence="2" id="KW-0274">FAD</keyword>
<keyword evidence="1" id="KW-0285">Flavoprotein</keyword>
<proteinExistence type="predicted"/>
<dbReference type="InterPro" id="IPR051104">
    <property type="entry name" value="FAD_monoxygenase"/>
</dbReference>